<evidence type="ECO:0000313" key="2">
    <source>
        <dbReference type="Proteomes" id="UP001310692"/>
    </source>
</evidence>
<accession>A0ABU7LZK8</accession>
<dbReference type="EMBL" id="JAZDRO010000004">
    <property type="protein sequence ID" value="MEE2566997.1"/>
    <property type="molecule type" value="Genomic_DNA"/>
</dbReference>
<gene>
    <name evidence="1" type="ORF">V0U35_09920</name>
</gene>
<sequence>MPATITFDSDVRAVISVSGPEVTRDSMSDAIRVIISQLAANDSNRLIVDMSRSDIAVPVESTTIILDRLLNAVHSSLIVAIIVNDNQAAHFDHVADYLGAGMVEVERFATLDAARDWLAGDRGNAA</sequence>
<dbReference type="Proteomes" id="UP001310692">
    <property type="component" value="Unassembled WGS sequence"/>
</dbReference>
<reference evidence="1 2" key="1">
    <citation type="submission" date="2024-01" db="EMBL/GenBank/DDBJ databases">
        <title>Hyphobacterium bacterium isolated from marine sediment.</title>
        <authorList>
            <person name="Zhao S."/>
        </authorList>
    </citation>
    <scope>NUCLEOTIDE SEQUENCE [LARGE SCALE GENOMIC DNA]</scope>
    <source>
        <strain evidence="1 2">Y60-23</strain>
    </source>
</reference>
<organism evidence="1 2">
    <name type="scientific">Hyphobacterium marinum</name>
    <dbReference type="NCBI Taxonomy" id="3116574"/>
    <lineage>
        <taxon>Bacteria</taxon>
        <taxon>Pseudomonadati</taxon>
        <taxon>Pseudomonadota</taxon>
        <taxon>Alphaproteobacteria</taxon>
        <taxon>Maricaulales</taxon>
        <taxon>Maricaulaceae</taxon>
        <taxon>Hyphobacterium</taxon>
    </lineage>
</organism>
<name>A0ABU7LZK8_9PROT</name>
<evidence type="ECO:0000313" key="1">
    <source>
        <dbReference type="EMBL" id="MEE2566997.1"/>
    </source>
</evidence>
<proteinExistence type="predicted"/>
<dbReference type="RefSeq" id="WP_330196554.1">
    <property type="nucleotide sequence ID" value="NZ_JAZDRO010000004.1"/>
</dbReference>
<keyword evidence="2" id="KW-1185">Reference proteome</keyword>
<comment type="caution">
    <text evidence="1">The sequence shown here is derived from an EMBL/GenBank/DDBJ whole genome shotgun (WGS) entry which is preliminary data.</text>
</comment>
<protein>
    <submittedName>
        <fullName evidence="1">STAS/SEC14 domain-containing protein</fullName>
    </submittedName>
</protein>